<comment type="subcellular location">
    <subcellularLocation>
        <location evidence="1">Membrane</location>
        <topology evidence="1">Multi-pass membrane protein</topology>
    </subcellularLocation>
</comment>
<feature type="transmembrane region" description="Helical" evidence="6">
    <location>
        <begin position="85"/>
        <end position="105"/>
    </location>
</feature>
<dbReference type="Proteomes" id="UP001431783">
    <property type="component" value="Unassembled WGS sequence"/>
</dbReference>
<evidence type="ECO:0000256" key="4">
    <source>
        <dbReference type="ARBA" id="ARBA00022989"/>
    </source>
</evidence>
<evidence type="ECO:0000256" key="5">
    <source>
        <dbReference type="ARBA" id="ARBA00023136"/>
    </source>
</evidence>
<organism evidence="8 9">
    <name type="scientific">Henosepilachna vigintioctopunctata</name>
    <dbReference type="NCBI Taxonomy" id="420089"/>
    <lineage>
        <taxon>Eukaryota</taxon>
        <taxon>Metazoa</taxon>
        <taxon>Ecdysozoa</taxon>
        <taxon>Arthropoda</taxon>
        <taxon>Hexapoda</taxon>
        <taxon>Insecta</taxon>
        <taxon>Pterygota</taxon>
        <taxon>Neoptera</taxon>
        <taxon>Endopterygota</taxon>
        <taxon>Coleoptera</taxon>
        <taxon>Polyphaga</taxon>
        <taxon>Cucujiformia</taxon>
        <taxon>Coccinelloidea</taxon>
        <taxon>Coccinellidae</taxon>
        <taxon>Epilachninae</taxon>
        <taxon>Epilachnini</taxon>
        <taxon>Henosepilachna</taxon>
    </lineage>
</organism>
<evidence type="ECO:0000259" key="7">
    <source>
        <dbReference type="PROSITE" id="PS50850"/>
    </source>
</evidence>
<keyword evidence="3 6" id="KW-0812">Transmembrane</keyword>
<comment type="caution">
    <text evidence="8">The sequence shown here is derived from an EMBL/GenBank/DDBJ whole genome shotgun (WGS) entry which is preliminary data.</text>
</comment>
<keyword evidence="9" id="KW-1185">Reference proteome</keyword>
<dbReference type="EMBL" id="JARQZJ010000061">
    <property type="protein sequence ID" value="KAK9879260.1"/>
    <property type="molecule type" value="Genomic_DNA"/>
</dbReference>
<evidence type="ECO:0000256" key="2">
    <source>
        <dbReference type="ARBA" id="ARBA00022448"/>
    </source>
</evidence>
<keyword evidence="4 6" id="KW-1133">Transmembrane helix</keyword>
<evidence type="ECO:0000313" key="9">
    <source>
        <dbReference type="Proteomes" id="UP001431783"/>
    </source>
</evidence>
<name>A0AAW1UGK0_9CUCU</name>
<evidence type="ECO:0000313" key="8">
    <source>
        <dbReference type="EMBL" id="KAK9879260.1"/>
    </source>
</evidence>
<evidence type="ECO:0000256" key="6">
    <source>
        <dbReference type="SAM" id="Phobius"/>
    </source>
</evidence>
<accession>A0AAW1UGK0</accession>
<keyword evidence="5 6" id="KW-0472">Membrane</keyword>
<proteinExistence type="predicted"/>
<dbReference type="GO" id="GO:0016020">
    <property type="term" value="C:membrane"/>
    <property type="evidence" value="ECO:0007669"/>
    <property type="project" value="UniProtKB-SubCell"/>
</dbReference>
<feature type="transmembrane region" description="Helical" evidence="6">
    <location>
        <begin position="55"/>
        <end position="73"/>
    </location>
</feature>
<dbReference type="PANTHER" id="PTHR23511:SF36">
    <property type="entry name" value="EG:BACR7A4.13 PROTEIN-RELATED"/>
    <property type="match status" value="1"/>
</dbReference>
<reference evidence="8 9" key="1">
    <citation type="submission" date="2023-03" db="EMBL/GenBank/DDBJ databases">
        <title>Genome insight into feeding habits of ladybird beetles.</title>
        <authorList>
            <person name="Li H.-S."/>
            <person name="Huang Y.-H."/>
            <person name="Pang H."/>
        </authorList>
    </citation>
    <scope>NUCLEOTIDE SEQUENCE [LARGE SCALE GENOMIC DNA]</scope>
    <source>
        <strain evidence="8">SYSU_2023b</strain>
        <tissue evidence="8">Whole body</tissue>
    </source>
</reference>
<evidence type="ECO:0000256" key="3">
    <source>
        <dbReference type="ARBA" id="ARBA00022692"/>
    </source>
</evidence>
<dbReference type="PROSITE" id="PS50850">
    <property type="entry name" value="MFS"/>
    <property type="match status" value="1"/>
</dbReference>
<feature type="transmembrane region" description="Helical" evidence="6">
    <location>
        <begin position="25"/>
        <end position="43"/>
    </location>
</feature>
<protein>
    <recommendedName>
        <fullName evidence="7">Major facilitator superfamily (MFS) profile domain-containing protein</fullName>
    </recommendedName>
</protein>
<dbReference type="PANTHER" id="PTHR23511">
    <property type="entry name" value="SYNAPTIC VESICLE GLYCOPROTEIN 2"/>
    <property type="match status" value="1"/>
</dbReference>
<feature type="domain" description="Major facilitator superfamily (MFS) profile" evidence="7">
    <location>
        <begin position="1"/>
        <end position="166"/>
    </location>
</feature>
<dbReference type="SUPFAM" id="SSF103473">
    <property type="entry name" value="MFS general substrate transporter"/>
    <property type="match status" value="1"/>
</dbReference>
<feature type="transmembrane region" description="Helical" evidence="6">
    <location>
        <begin position="117"/>
        <end position="136"/>
    </location>
</feature>
<dbReference type="InterPro" id="IPR036259">
    <property type="entry name" value="MFS_trans_sf"/>
</dbReference>
<dbReference type="GO" id="GO:0022857">
    <property type="term" value="F:transmembrane transporter activity"/>
    <property type="evidence" value="ECO:0007669"/>
    <property type="project" value="InterPro"/>
</dbReference>
<dbReference type="AlphaFoldDB" id="A0AAW1UGK0"/>
<evidence type="ECO:0000256" key="1">
    <source>
        <dbReference type="ARBA" id="ARBA00004141"/>
    </source>
</evidence>
<sequence length="170" mass="18320">MLEGFKPTNVKHSKECFVNKNNSQVYMHSIIIASVQLCGYIVAGSLINLLGKKKLLFILGTLGGLCSYCLYFSNTSTITLILTSMYISSSSIGLNVVLSVIVDLFPTTLRTITVQLAMLFGRFGAMGGNLAFPFVLKIGCAAVFGTLGTVMISSAFMTLLLPNTDMQPLQ</sequence>
<keyword evidence="2" id="KW-0813">Transport</keyword>
<feature type="transmembrane region" description="Helical" evidence="6">
    <location>
        <begin position="142"/>
        <end position="161"/>
    </location>
</feature>
<gene>
    <name evidence="8" type="ORF">WA026_004110</name>
</gene>
<dbReference type="InterPro" id="IPR020846">
    <property type="entry name" value="MFS_dom"/>
</dbReference>
<dbReference type="Gene3D" id="1.20.1250.20">
    <property type="entry name" value="MFS general substrate transporter like domains"/>
    <property type="match status" value="1"/>
</dbReference>